<evidence type="ECO:0000256" key="1">
    <source>
        <dbReference type="SAM" id="Phobius"/>
    </source>
</evidence>
<gene>
    <name evidence="2" type="ORF">AWW66_02210</name>
</gene>
<dbReference type="EMBL" id="LRQV01000004">
    <property type="protein sequence ID" value="KXK63648.1"/>
    <property type="molecule type" value="Genomic_DNA"/>
</dbReference>
<feature type="transmembrane region" description="Helical" evidence="1">
    <location>
        <begin position="95"/>
        <end position="120"/>
    </location>
</feature>
<evidence type="ECO:0000313" key="2">
    <source>
        <dbReference type="EMBL" id="KXK63648.1"/>
    </source>
</evidence>
<protein>
    <recommendedName>
        <fullName evidence="4">DUF4190 domain-containing protein</fullName>
    </recommendedName>
</protein>
<name>A0A136PYU9_9ACTN</name>
<keyword evidence="3" id="KW-1185">Reference proteome</keyword>
<organism evidence="2 3">
    <name type="scientific">Micromonospora rosaria</name>
    <dbReference type="NCBI Taxonomy" id="47874"/>
    <lineage>
        <taxon>Bacteria</taxon>
        <taxon>Bacillati</taxon>
        <taxon>Actinomycetota</taxon>
        <taxon>Actinomycetes</taxon>
        <taxon>Micromonosporales</taxon>
        <taxon>Micromonosporaceae</taxon>
        <taxon>Micromonospora</taxon>
    </lineage>
</organism>
<keyword evidence="1" id="KW-1133">Transmembrane helix</keyword>
<feature type="transmembrane region" description="Helical" evidence="1">
    <location>
        <begin position="51"/>
        <end position="74"/>
    </location>
</feature>
<dbReference type="Proteomes" id="UP000070620">
    <property type="component" value="Unassembled WGS sequence"/>
</dbReference>
<dbReference type="RefSeq" id="WP_067359662.1">
    <property type="nucleotide sequence ID" value="NZ_JBIUBN010000001.1"/>
</dbReference>
<accession>A0A136PYU9</accession>
<proteinExistence type="predicted"/>
<evidence type="ECO:0008006" key="4">
    <source>
        <dbReference type="Google" id="ProtNLM"/>
    </source>
</evidence>
<dbReference type="AlphaFoldDB" id="A0A136PYU9"/>
<feature type="transmembrane region" description="Helical" evidence="1">
    <location>
        <begin position="20"/>
        <end position="45"/>
    </location>
</feature>
<keyword evidence="1" id="KW-0812">Transmembrane</keyword>
<sequence length="123" mass="11547">MPGTPFGVVHLAVPPVTSGLAVGSLVAGIAAILVALLVGCLGAAANSVGGAWAAGAFALLGVLVGAGAVVAGLLGLRQIRRPPAPPAVHFAGRGLALAGISCGAAGVVLNLLGLAVGLLVTYA</sequence>
<reference evidence="2 3" key="1">
    <citation type="submission" date="2016-01" db="EMBL/GenBank/DDBJ databases">
        <title>Whole genome sequence and analysis of Micromonospora rosaria DSM 803, which can produce antibacterial substance rosamicin.</title>
        <authorList>
            <person name="Yang H."/>
            <person name="He X."/>
            <person name="Zhu D."/>
        </authorList>
    </citation>
    <scope>NUCLEOTIDE SEQUENCE [LARGE SCALE GENOMIC DNA]</scope>
    <source>
        <strain evidence="2 3">DSM 803</strain>
    </source>
</reference>
<evidence type="ECO:0000313" key="3">
    <source>
        <dbReference type="Proteomes" id="UP000070620"/>
    </source>
</evidence>
<keyword evidence="1" id="KW-0472">Membrane</keyword>
<comment type="caution">
    <text evidence="2">The sequence shown here is derived from an EMBL/GenBank/DDBJ whole genome shotgun (WGS) entry which is preliminary data.</text>
</comment>